<organism evidence="1 2">
    <name type="scientific">Naganishia vaughanmartiniae</name>
    <dbReference type="NCBI Taxonomy" id="1424756"/>
    <lineage>
        <taxon>Eukaryota</taxon>
        <taxon>Fungi</taxon>
        <taxon>Dikarya</taxon>
        <taxon>Basidiomycota</taxon>
        <taxon>Agaricomycotina</taxon>
        <taxon>Tremellomycetes</taxon>
        <taxon>Filobasidiales</taxon>
        <taxon>Filobasidiaceae</taxon>
        <taxon>Naganishia</taxon>
    </lineage>
</organism>
<reference evidence="1" key="1">
    <citation type="submission" date="2023-04" db="EMBL/GenBank/DDBJ databases">
        <title>Draft Genome sequencing of Naganishia species isolated from polar environments using Oxford Nanopore Technology.</title>
        <authorList>
            <person name="Leo P."/>
            <person name="Venkateswaran K."/>
        </authorList>
    </citation>
    <scope>NUCLEOTIDE SEQUENCE</scope>
    <source>
        <strain evidence="1">MNA-CCFEE 5425</strain>
    </source>
</reference>
<evidence type="ECO:0000313" key="2">
    <source>
        <dbReference type="Proteomes" id="UP001243375"/>
    </source>
</evidence>
<gene>
    <name evidence="1" type="ORF">QFC22_004261</name>
</gene>
<comment type="caution">
    <text evidence="1">The sequence shown here is derived from an EMBL/GenBank/DDBJ whole genome shotgun (WGS) entry which is preliminary data.</text>
</comment>
<name>A0ACC2X2R8_9TREE</name>
<keyword evidence="2" id="KW-1185">Reference proteome</keyword>
<dbReference type="EMBL" id="JASBWU010000011">
    <property type="protein sequence ID" value="KAJ9118345.1"/>
    <property type="molecule type" value="Genomic_DNA"/>
</dbReference>
<accession>A0ACC2X2R8</accession>
<dbReference type="Proteomes" id="UP001243375">
    <property type="component" value="Unassembled WGS sequence"/>
</dbReference>
<sequence>MFAKDNVERRSNEAPVIKKKASFGPFKFKNFFQSSKGKDAGGSGNGISKYREQLAVLAPSKRVNQPSQLHSGTGSLPNRYDQRAPYQSHSQSLPRPVPRPPPICTSFPQGDGFSSPYAPTSTCDSSPNVLPYMAGAGDGWDTPFLPYPPAASRSRHANYNTEFPFPVVPSHQVEDDPMEQLVVQDDNARKGRVTSAAFEYQEFETDVRNSGQLDSSVSSNEYKEGTVTDDLARSTNSHTQSLRKSPLGGQCRNHPTNEQTMRIPRPPAFAPATKQTNDAPRTSSRDRQTAIYRSKLPSFSINRFRGCVFDLGYGAFNATAAVGYPSTRLL</sequence>
<protein>
    <submittedName>
        <fullName evidence="1">Uncharacterized protein</fullName>
    </submittedName>
</protein>
<proteinExistence type="predicted"/>
<evidence type="ECO:0000313" key="1">
    <source>
        <dbReference type="EMBL" id="KAJ9118345.1"/>
    </source>
</evidence>